<dbReference type="Proteomes" id="UP000196778">
    <property type="component" value="Unassembled WGS sequence"/>
</dbReference>
<evidence type="ECO:0000256" key="1">
    <source>
        <dbReference type="ARBA" id="ARBA00004651"/>
    </source>
</evidence>
<dbReference type="InterPro" id="IPR004841">
    <property type="entry name" value="AA-permease/SLC12A_dom"/>
</dbReference>
<feature type="transmembrane region" description="Helical" evidence="10">
    <location>
        <begin position="86"/>
        <end position="108"/>
    </location>
</feature>
<feature type="transmembrane region" description="Helical" evidence="10">
    <location>
        <begin position="129"/>
        <end position="155"/>
    </location>
</feature>
<dbReference type="PANTHER" id="PTHR43495">
    <property type="entry name" value="GABA PERMEASE"/>
    <property type="match status" value="1"/>
</dbReference>
<evidence type="ECO:0000256" key="3">
    <source>
        <dbReference type="ARBA" id="ARBA00022448"/>
    </source>
</evidence>
<keyword evidence="13" id="KW-1185">Reference proteome</keyword>
<dbReference type="PANTHER" id="PTHR43495:SF1">
    <property type="entry name" value="L-ASPARAGINE PERMEASE"/>
    <property type="match status" value="1"/>
</dbReference>
<keyword evidence="5 10" id="KW-0812">Transmembrane</keyword>
<dbReference type="AlphaFoldDB" id="A0A1R4IP55"/>
<reference evidence="13" key="1">
    <citation type="submission" date="2017-02" db="EMBL/GenBank/DDBJ databases">
        <authorList>
            <person name="Dridi B."/>
        </authorList>
    </citation>
    <scope>NUCLEOTIDE SEQUENCE [LARGE SCALE GENOMIC DNA]</scope>
    <source>
        <strain evidence="13">EB411</strain>
    </source>
</reference>
<dbReference type="EMBL" id="FUKR01000017">
    <property type="protein sequence ID" value="SJN21499.1"/>
    <property type="molecule type" value="Genomic_DNA"/>
</dbReference>
<feature type="transmembrane region" description="Helical" evidence="10">
    <location>
        <begin position="478"/>
        <end position="497"/>
    </location>
</feature>
<dbReference type="FunFam" id="1.20.1740.10:FF:000001">
    <property type="entry name" value="Amino acid permease"/>
    <property type="match status" value="1"/>
</dbReference>
<comment type="subcellular location">
    <subcellularLocation>
        <location evidence="1">Cell membrane</location>
        <topology evidence="1">Multi-pass membrane protein</topology>
    </subcellularLocation>
</comment>
<evidence type="ECO:0000259" key="11">
    <source>
        <dbReference type="Pfam" id="PF00324"/>
    </source>
</evidence>
<dbReference type="GO" id="GO:0005886">
    <property type="term" value="C:plasma membrane"/>
    <property type="evidence" value="ECO:0007669"/>
    <property type="project" value="UniProtKB-SubCell"/>
</dbReference>
<evidence type="ECO:0000256" key="7">
    <source>
        <dbReference type="ARBA" id="ARBA00022989"/>
    </source>
</evidence>
<feature type="transmembrane region" description="Helical" evidence="10">
    <location>
        <begin position="286"/>
        <end position="310"/>
    </location>
</feature>
<keyword evidence="6" id="KW-0029">Amino-acid transport</keyword>
<feature type="transmembrane region" description="Helical" evidence="10">
    <location>
        <begin position="199"/>
        <end position="221"/>
    </location>
</feature>
<proteinExistence type="inferred from homology"/>
<protein>
    <submittedName>
        <fullName evidence="12">L-asparagine permease</fullName>
    </submittedName>
</protein>
<organism evidence="12 13">
    <name type="scientific">Mycetocola reblochoni REB411</name>
    <dbReference type="NCBI Taxonomy" id="1255698"/>
    <lineage>
        <taxon>Bacteria</taxon>
        <taxon>Bacillati</taxon>
        <taxon>Actinomycetota</taxon>
        <taxon>Actinomycetes</taxon>
        <taxon>Micrococcales</taxon>
        <taxon>Microbacteriaceae</taxon>
        <taxon>Mycetocola</taxon>
    </lineage>
</organism>
<dbReference type="Pfam" id="PF00324">
    <property type="entry name" value="AA_permease"/>
    <property type="match status" value="1"/>
</dbReference>
<dbReference type="GO" id="GO:0006865">
    <property type="term" value="P:amino acid transport"/>
    <property type="evidence" value="ECO:0007669"/>
    <property type="project" value="UniProtKB-KW"/>
</dbReference>
<gene>
    <name evidence="12" type="ORF">FM119_02820</name>
</gene>
<feature type="transmembrane region" description="Helical" evidence="10">
    <location>
        <begin position="409"/>
        <end position="429"/>
    </location>
</feature>
<dbReference type="PIRSF" id="PIRSF006060">
    <property type="entry name" value="AA_transporter"/>
    <property type="match status" value="1"/>
</dbReference>
<feature type="transmembrane region" description="Helical" evidence="10">
    <location>
        <begin position="167"/>
        <end position="187"/>
    </location>
</feature>
<evidence type="ECO:0000313" key="13">
    <source>
        <dbReference type="Proteomes" id="UP000196778"/>
    </source>
</evidence>
<name>A0A1R4IP55_9MICO</name>
<feature type="compositionally biased region" description="Polar residues" evidence="9">
    <location>
        <begin position="1"/>
        <end position="10"/>
    </location>
</feature>
<sequence length="532" mass="55951">MSGPEQTPGTPATRAARDGGASATDGDEQASAVDGALDTAAAVEDAGYRKALGPRQIQMIAIGGAIGTGLFMGAGGRLASAGPSLIILYAVCGLFAFFILRALGELVLHRPSSGSFVSYAREFYGEKMAFVSGWLYFGNWAMIAIVDVTAAALYVRFWAPAIPWLNGVPQWCIALAALVVVLVFNLVSVKLFGELEFWFAAIKVGALLAFLVVGVSFLIAVGRTDVGDTGIHLIAENGGMAPLGALPIVVAFTGVVFAYTGIELVGTAAGETKDPRRQIPRAINTVFLRIVLFYVGSVVLLCLLLPYWAYRGDESPFVTFFTHIGIEGADAVSSSVMNLVVLTAALSSLNAGLYSTGRILRSMALSGAAPTFTARLNRNGVPAGGIVLTAVVALGGVAINALWPSDAFNIVLELSAIGIIGAWGTIILCQMKLQRWAAAGRLQRPAFRLWGAPVTSWLTLGFLVSVLVSMAFSDTGRWILASLLVIVPLLVGGWFGCRRRIHAIAAARDGHTGAVPVVAERPGWASERGRPE</sequence>
<dbReference type="GO" id="GO:0055085">
    <property type="term" value="P:transmembrane transport"/>
    <property type="evidence" value="ECO:0007669"/>
    <property type="project" value="InterPro"/>
</dbReference>
<dbReference type="Gene3D" id="1.20.1740.10">
    <property type="entry name" value="Amino acid/polyamine transporter I"/>
    <property type="match status" value="1"/>
</dbReference>
<dbReference type="InterPro" id="IPR004840">
    <property type="entry name" value="Amino_acid_permease_CS"/>
</dbReference>
<feature type="region of interest" description="Disordered" evidence="9">
    <location>
        <begin position="1"/>
        <end position="29"/>
    </location>
</feature>
<evidence type="ECO:0000256" key="6">
    <source>
        <dbReference type="ARBA" id="ARBA00022970"/>
    </source>
</evidence>
<keyword evidence="3" id="KW-0813">Transport</keyword>
<evidence type="ECO:0000256" key="5">
    <source>
        <dbReference type="ARBA" id="ARBA00022692"/>
    </source>
</evidence>
<accession>A0A1R4IP55</accession>
<evidence type="ECO:0000256" key="4">
    <source>
        <dbReference type="ARBA" id="ARBA00022475"/>
    </source>
</evidence>
<keyword evidence="7 10" id="KW-1133">Transmembrane helix</keyword>
<evidence type="ECO:0000256" key="8">
    <source>
        <dbReference type="ARBA" id="ARBA00023136"/>
    </source>
</evidence>
<feature type="transmembrane region" description="Helical" evidence="10">
    <location>
        <begin position="241"/>
        <end position="265"/>
    </location>
</feature>
<feature type="domain" description="Amino acid permease/ SLC12A" evidence="11">
    <location>
        <begin position="57"/>
        <end position="496"/>
    </location>
</feature>
<evidence type="ECO:0000256" key="2">
    <source>
        <dbReference type="ARBA" id="ARBA00008583"/>
    </source>
</evidence>
<feature type="transmembrane region" description="Helical" evidence="10">
    <location>
        <begin position="381"/>
        <end position="403"/>
    </location>
</feature>
<keyword evidence="8 10" id="KW-0472">Membrane</keyword>
<keyword evidence="4" id="KW-1003">Cell membrane</keyword>
<dbReference type="PROSITE" id="PS00218">
    <property type="entry name" value="AMINO_ACID_PERMEASE_1"/>
    <property type="match status" value="1"/>
</dbReference>
<feature type="transmembrane region" description="Helical" evidence="10">
    <location>
        <begin position="339"/>
        <end position="360"/>
    </location>
</feature>
<evidence type="ECO:0000313" key="12">
    <source>
        <dbReference type="EMBL" id="SJN21499.1"/>
    </source>
</evidence>
<evidence type="ECO:0000256" key="9">
    <source>
        <dbReference type="SAM" id="MobiDB-lite"/>
    </source>
</evidence>
<feature type="transmembrane region" description="Helical" evidence="10">
    <location>
        <begin position="449"/>
        <end position="472"/>
    </location>
</feature>
<feature type="transmembrane region" description="Helical" evidence="10">
    <location>
        <begin position="59"/>
        <end position="80"/>
    </location>
</feature>
<evidence type="ECO:0000256" key="10">
    <source>
        <dbReference type="SAM" id="Phobius"/>
    </source>
</evidence>
<comment type="similarity">
    <text evidence="2">Belongs to the amino acid-polyamine-organocation (APC) superfamily. Amino acid transporter (AAT) (TC 2.A.3.1) family.</text>
</comment>